<gene>
    <name evidence="2" type="ORF">BU26DRAFT_496649</name>
</gene>
<evidence type="ECO:0000313" key="2">
    <source>
        <dbReference type="EMBL" id="KAF2241206.1"/>
    </source>
</evidence>
<sequence>MSGIEVAGLVLGAIPIVVYGIRGYRQTMHAGGLFVRRSHYVDDLAHALDYQKICLAEILWTVLVKCGHGNPAGLYLNPHDFLKDRSIGEDIEDYLGQNTYRTFATEIELAFDAVRTIAKKISGLVPGVEASIDDLVTIIIANQMQVHGHLKDVVPRVRLMFSESELKDAIKELNASIARLDRLIRLVASNRKPIGSCVNRRTLMLAKTFYQILSLYKALNHGLRTPCQIRHEAQLFLDDRLDTAFHMSTLAKIEKATENLSFYLAITITLEQQQVQAYEVNVQAVEELINAPQAPPQTAAEREIKIRDDLCAAFTSANSGRELVTFVLTTSGRIGTKPAKRKELLPSLYHGAISLNSLLYRWRTLTLRDRSVSLKDRMILAFRVASNFLQLLRSEWTPGVWSKAIIYFPLRPEDPTTGAEDPITRPDIPPVDFTRPFVSATFGNTPKQKYPTQHYPRPKEDLLELGILLLEIWHMTAFKSRFDLKGMPVGYYSRLSLALEWLDDTDDPLLKLYDKAVNFCLTGLRTSEERNAQWDNLRLWAAAYANIVEPLSENCKMWRESAKASL</sequence>
<dbReference type="GeneID" id="54579590"/>
<organism evidence="2 3">
    <name type="scientific">Trematosphaeria pertusa</name>
    <dbReference type="NCBI Taxonomy" id="390896"/>
    <lineage>
        <taxon>Eukaryota</taxon>
        <taxon>Fungi</taxon>
        <taxon>Dikarya</taxon>
        <taxon>Ascomycota</taxon>
        <taxon>Pezizomycotina</taxon>
        <taxon>Dothideomycetes</taxon>
        <taxon>Pleosporomycetidae</taxon>
        <taxon>Pleosporales</taxon>
        <taxon>Massarineae</taxon>
        <taxon>Trematosphaeriaceae</taxon>
        <taxon>Trematosphaeria</taxon>
    </lineage>
</organism>
<protein>
    <recommendedName>
        <fullName evidence="1">DUF7580 domain-containing protein</fullName>
    </recommendedName>
</protein>
<evidence type="ECO:0000259" key="1">
    <source>
        <dbReference type="Pfam" id="PF24476"/>
    </source>
</evidence>
<dbReference type="Pfam" id="PF24476">
    <property type="entry name" value="DUF7580"/>
    <property type="match status" value="1"/>
</dbReference>
<dbReference type="EMBL" id="ML987213">
    <property type="protein sequence ID" value="KAF2241206.1"/>
    <property type="molecule type" value="Genomic_DNA"/>
</dbReference>
<proteinExistence type="predicted"/>
<keyword evidence="3" id="KW-1185">Reference proteome</keyword>
<feature type="domain" description="DUF7580" evidence="1">
    <location>
        <begin position="211"/>
        <end position="556"/>
    </location>
</feature>
<dbReference type="RefSeq" id="XP_033676210.1">
    <property type="nucleotide sequence ID" value="XM_033826260.1"/>
</dbReference>
<reference evidence="2" key="1">
    <citation type="journal article" date="2020" name="Stud. Mycol.">
        <title>101 Dothideomycetes genomes: a test case for predicting lifestyles and emergence of pathogens.</title>
        <authorList>
            <person name="Haridas S."/>
            <person name="Albert R."/>
            <person name="Binder M."/>
            <person name="Bloem J."/>
            <person name="Labutti K."/>
            <person name="Salamov A."/>
            <person name="Andreopoulos B."/>
            <person name="Baker S."/>
            <person name="Barry K."/>
            <person name="Bills G."/>
            <person name="Bluhm B."/>
            <person name="Cannon C."/>
            <person name="Castanera R."/>
            <person name="Culley D."/>
            <person name="Daum C."/>
            <person name="Ezra D."/>
            <person name="Gonzalez J."/>
            <person name="Henrissat B."/>
            <person name="Kuo A."/>
            <person name="Liang C."/>
            <person name="Lipzen A."/>
            <person name="Lutzoni F."/>
            <person name="Magnuson J."/>
            <person name="Mondo S."/>
            <person name="Nolan M."/>
            <person name="Ohm R."/>
            <person name="Pangilinan J."/>
            <person name="Park H.-J."/>
            <person name="Ramirez L."/>
            <person name="Alfaro M."/>
            <person name="Sun H."/>
            <person name="Tritt A."/>
            <person name="Yoshinaga Y."/>
            <person name="Zwiers L.-H."/>
            <person name="Turgeon B."/>
            <person name="Goodwin S."/>
            <person name="Spatafora J."/>
            <person name="Crous P."/>
            <person name="Grigoriev I."/>
        </authorList>
    </citation>
    <scope>NUCLEOTIDE SEQUENCE</scope>
    <source>
        <strain evidence="2">CBS 122368</strain>
    </source>
</reference>
<dbReference type="AlphaFoldDB" id="A0A6A6HSY3"/>
<name>A0A6A6HSY3_9PLEO</name>
<accession>A0A6A6HSY3</accession>
<dbReference type="PANTHER" id="PTHR35186">
    <property type="entry name" value="ANK_REP_REGION DOMAIN-CONTAINING PROTEIN"/>
    <property type="match status" value="1"/>
</dbReference>
<dbReference type="PANTHER" id="PTHR35186:SF4">
    <property type="entry name" value="PRION-INHIBITION AND PROPAGATION HELO DOMAIN-CONTAINING PROTEIN"/>
    <property type="match status" value="1"/>
</dbReference>
<dbReference type="Proteomes" id="UP000800094">
    <property type="component" value="Unassembled WGS sequence"/>
</dbReference>
<evidence type="ECO:0000313" key="3">
    <source>
        <dbReference type="Proteomes" id="UP000800094"/>
    </source>
</evidence>
<dbReference type="OrthoDB" id="3565018at2759"/>
<dbReference type="InterPro" id="IPR056002">
    <property type="entry name" value="DUF7580"/>
</dbReference>